<dbReference type="EMBL" id="FNCP01000032">
    <property type="protein sequence ID" value="SDI29038.1"/>
    <property type="molecule type" value="Genomic_DNA"/>
</dbReference>
<name>A0A1G8JCP6_9FIRM</name>
<dbReference type="SMART" id="SM00344">
    <property type="entry name" value="HTH_ASNC"/>
    <property type="match status" value="1"/>
</dbReference>
<keyword evidence="3" id="KW-1185">Reference proteome</keyword>
<dbReference type="SUPFAM" id="SSF46785">
    <property type="entry name" value="Winged helix' DNA-binding domain"/>
    <property type="match status" value="1"/>
</dbReference>
<evidence type="ECO:0000313" key="3">
    <source>
        <dbReference type="Proteomes" id="UP000198656"/>
    </source>
</evidence>
<proteinExistence type="predicted"/>
<dbReference type="OrthoDB" id="66249at2"/>
<dbReference type="AlphaFoldDB" id="A0A1G8JCP6"/>
<dbReference type="InterPro" id="IPR019887">
    <property type="entry name" value="Tscrpt_reg_AsnC/Lrp_C"/>
</dbReference>
<dbReference type="InterPro" id="IPR019888">
    <property type="entry name" value="Tscrpt_reg_AsnC-like"/>
</dbReference>
<dbReference type="Gene3D" id="1.10.10.10">
    <property type="entry name" value="Winged helix-like DNA-binding domain superfamily/Winged helix DNA-binding domain"/>
    <property type="match status" value="1"/>
</dbReference>
<feature type="domain" description="Transcription regulator AsnC/Lrp ligand binding" evidence="1">
    <location>
        <begin position="69"/>
        <end position="142"/>
    </location>
</feature>
<dbReference type="Proteomes" id="UP000198656">
    <property type="component" value="Unassembled WGS sequence"/>
</dbReference>
<keyword evidence="2" id="KW-0238">DNA-binding</keyword>
<dbReference type="RefSeq" id="WP_092335432.1">
    <property type="nucleotide sequence ID" value="NZ_FNCP01000032.1"/>
</dbReference>
<dbReference type="PANTHER" id="PTHR43413">
    <property type="entry name" value="TRANSCRIPTIONAL REGULATOR, ASNC FAMILY"/>
    <property type="match status" value="1"/>
</dbReference>
<dbReference type="Gene3D" id="3.30.70.920">
    <property type="match status" value="1"/>
</dbReference>
<dbReference type="InterPro" id="IPR011008">
    <property type="entry name" value="Dimeric_a/b-barrel"/>
</dbReference>
<dbReference type="InterPro" id="IPR036388">
    <property type="entry name" value="WH-like_DNA-bd_sf"/>
</dbReference>
<dbReference type="InterPro" id="IPR050684">
    <property type="entry name" value="HTH-Siroheme_Decarb"/>
</dbReference>
<sequence length="165" mass="18961">MLSDKDRTLLKLIAQDCRLKPEELSIQTGLTVEYIEKRISDWEKEKVIVGYQPMINWDRTGDDKVSALIEVKVLPQRGYGFDKIAKRLQRYPEIKALYLMSGGYDLSVLIEGKTMQDVALFVAEKLASLEHVQSTATHFVLRRYKQDGIELMGEEETLQRLVVSP</sequence>
<dbReference type="SUPFAM" id="SSF54909">
    <property type="entry name" value="Dimeric alpha+beta barrel"/>
    <property type="match status" value="1"/>
</dbReference>
<protein>
    <submittedName>
        <fullName evidence="2">DNA-binding transcriptional regulator, Lrp family</fullName>
    </submittedName>
</protein>
<dbReference type="PANTHER" id="PTHR43413:SF7">
    <property type="entry name" value="HTH-TYPE TRANSCRIPTIONAL REGULATOR PTR2"/>
    <property type="match status" value="1"/>
</dbReference>
<accession>A0A1G8JCP6</accession>
<dbReference type="STRING" id="1121419.SAMN05443529_13230"/>
<dbReference type="InterPro" id="IPR036390">
    <property type="entry name" value="WH_DNA-bd_sf"/>
</dbReference>
<reference evidence="3" key="1">
    <citation type="submission" date="2016-10" db="EMBL/GenBank/DDBJ databases">
        <authorList>
            <person name="Varghese N."/>
            <person name="Submissions S."/>
        </authorList>
    </citation>
    <scope>NUCLEOTIDE SEQUENCE [LARGE SCALE GENOMIC DNA]</scope>
    <source>
        <strain evidence="3">DSM 8344</strain>
    </source>
</reference>
<dbReference type="Pfam" id="PF01037">
    <property type="entry name" value="AsnC_trans_reg"/>
    <property type="match status" value="1"/>
</dbReference>
<gene>
    <name evidence="2" type="ORF">SAMN05443529_13230</name>
</gene>
<dbReference type="GO" id="GO:0003677">
    <property type="term" value="F:DNA binding"/>
    <property type="evidence" value="ECO:0007669"/>
    <property type="project" value="UniProtKB-KW"/>
</dbReference>
<evidence type="ECO:0000259" key="1">
    <source>
        <dbReference type="Pfam" id="PF01037"/>
    </source>
</evidence>
<evidence type="ECO:0000313" key="2">
    <source>
        <dbReference type="EMBL" id="SDI29038.1"/>
    </source>
</evidence>
<organism evidence="2 3">
    <name type="scientific">Desulfosporosinus hippei DSM 8344</name>
    <dbReference type="NCBI Taxonomy" id="1121419"/>
    <lineage>
        <taxon>Bacteria</taxon>
        <taxon>Bacillati</taxon>
        <taxon>Bacillota</taxon>
        <taxon>Clostridia</taxon>
        <taxon>Eubacteriales</taxon>
        <taxon>Desulfitobacteriaceae</taxon>
        <taxon>Desulfosporosinus</taxon>
    </lineage>
</organism>